<keyword evidence="12" id="KW-0150">Chloroplast</keyword>
<dbReference type="GO" id="GO:0019843">
    <property type="term" value="F:rRNA binding"/>
    <property type="evidence" value="ECO:0007669"/>
    <property type="project" value="UniProtKB-UniRule"/>
</dbReference>
<accession>A0A160E6W0</accession>
<reference evidence="12" key="1">
    <citation type="journal article" date="2016" name="Am. J. Bot.">
        <title>Hiding in plain sight: Koshicola spirodelophila gen. et sp. nov. (Chaetopeltidales, Chlorophyceae), a novel green alga associated with the aquatic angiosperm Spirodela polyrhiza.</title>
        <authorList>
            <person name="Watanabe S."/>
            <person name="Fucikova K."/>
            <person name="Lewis L.A."/>
            <person name="Lewis P.O."/>
        </authorList>
    </citation>
    <scope>NUCLEOTIDE SEQUENCE</scope>
    <source>
        <strain evidence="12">W1C4</strain>
    </source>
</reference>
<dbReference type="InterPro" id="IPR018079">
    <property type="entry name" value="Ribosomal_uS4_CS"/>
</dbReference>
<evidence type="ECO:0000256" key="6">
    <source>
        <dbReference type="ARBA" id="ARBA00035158"/>
    </source>
</evidence>
<dbReference type="SMART" id="SM01390">
    <property type="entry name" value="Ribosomal_S4"/>
    <property type="match status" value="1"/>
</dbReference>
<keyword evidence="5 7" id="KW-0687">Ribonucleoprotein</keyword>
<sequence>MSRYIGPRLRITRRLGPLIGLTRKKPTLKPLYPDNPFSVRKIIPPGQHGRGKLFKKKPYESCEYDFLIRLKLKQRLRYHYGITEKQLIKYVKLARKTKGSTGRVLLRLLEMRLDNIVFRLHMAPTIQAARQLISHGHILVNKKRVNIPSYQCQPKDLITVAPKIRSMQLVSNFLTEFDKEKNRFQRILQILQYGKKGVNRSKNEVFQKKSGASASLSAQNSLEDKRFSKNLKQKNQGLKSPFFTSNSLNKIYQIKIDHPGYLEAQGVGYMGRQMVIVQPLFSVQDYIGKRIPVCVYDKISKGFLNIPEGMNAGTFGSFPTGILKKSLSFNKQGKTKSNQISEILVAYPVNSLKVDLQKFDQSYFSDLIRNFGKVTETKIQKSGQVTSSSTAIPEKKAGRREAQLLQNKNALILIDGLLFKNSLNAATAKSISIRIHAVRKMTNKSKSIFSAAIERKLQSTFTPFSKKLQNETNSPFSSPKGNPKDLINEREKDPAAFREKYIYGFWSPVLKGTQTRFYAQIENSQKFNRSNTLSSKNQLKDFLNNPVGKEAGNESSSFFLPLSGKSKKVVGFQTLLKKNGAVFKKDAPPLHINSKEQQLTSGVPTGIFKNPTSKLQKPELSENWKLIKNDFLNVPVGNDISFVGNATQKTLIKNWNLLCSSFVLDNIKKNDFLNVPVGNEASTSFLPESVLLKHKIINNLLINSQKKHFSMTRPFSKNWLLFSELENLFNNFSEESSLQENKQQTVKKSLKEFLCKKILTNYVNKVHSQPLVTFPMEKEPFFETKKFSLNTSLIKLRIISIFSLFLNKISSKIQISSAELPEYFKKNYLIGLKLITKFFISTTIYGKIKDYAFFRGLPLLNFSKLEMNTFKILLVQLKLLSSNFYLNLTKDSGATNPLLFQEKQNLKMLFQTNQLNSLTKHFIYELLSNGEKFFSNSITHLSSIFLTNQINSSNNFSKKIRFFEKLEKLKSEQLLKDQTINLIFVSKCLNKIKINEKVRLEVGQGTDPSKHKGEISLPKSVTLAPLLKSQISQVYINQIKRQKIQKEKRKILLTILWSQKFVKNFNSVNKYSLITNQIFKFQTTTFFTIFKSIYPIAYHEIKMSLLPNLKNRMTITQFANFNNLEFGVNFINMFKALSILGKKRVAFLNIPVGTRDSFSLEKIQLVLDKILLAMKQKLTSKHYIFKLVYLKNITKQLNQTKFINILMDFSKNQVINQTVLQKKTILLKILNFKIQKNQESGAPTPLVKFKNPIPLPQISYNYLIQNIIGNTSYLKAYVMQENIVPNIGFLNLSGGTSLQKSIHLNNVVFQLEFLKLFSSFNFLSPYEYRKFLSYFSNKIYNQQYKYKISTLKNHLELLLKIKALTNKPLNKNTNNFIQLQRNLISYVDPYELWELKSFYFDSFKLKNKILKFPIKSLKLTNFFNPKFAINWKQVQLFESLSFYEKFYKLEQLNTRQLLEQHQYELLQIKLLNNFYFLESFLNKYITLLEPSSPESLKFDNNNQFSSFPTGTFKKSLLLNYPLLENFLFISLSIKKTSKISLNSTQTNIFLQKSFQIFLDLFLMHTKVVIKNNNFITASVQSLNISTESQKSNLFETVLKQSLLGSYLKVKNVYLKNKALLNKALPEEFLNNLNKTFFSDFPSKLTEPRKILKRSLFDHNPGITAQTIIFTHLIYSQSVNHVLKENLSDSFFGNVLLFLTELNSNYGFTYAISLSKETIPEGIPSSNVTLPMGTVKKSFLKFTEDSFEVFFNSPNTNIGGTNTDGRFFQFTKILSTEQRTLVKRLNFLLKSNLITKNQYKQLKILLNKNVNDLWEKSFLEFNNTSQKDIKTIENEIRNAVFFFVYNFSKVVYQSVRFFNLINTSQNISNFNNNHSLQEHYGAPTPHYGAPTPQSFKKQSFKSQQIFLYSQKISKLSNFLNTRSEILLSADFKNSFNLLVKTTNLKKMPAYLTVSFLSMLHSKIKYSINKTKLHSLREHLKNQFFVSVNNLEQNVSLSSREYNFYKLIKKCYKYSMNGFTKTDLLNSKPRKLNFIEKFNKKLKHSIYLLRLTPILQKQFSLMNPTHFEKIQPSQIIELKKSVFSLISITIKQFLKLEQRRKWKFINYRNYKNTTQKILQNLKQKFIQLVSEHTTQVQNQTFSEVNPENLNNHLKSESINKSGAPNPLPIALSQYKNKSESKITKEFLFKKESHEFLFKTWKNLFIFGIRSDNHQELGQNNHSLNYLNFNKKFFFNLNITNKQKIRSFLEILKKHIIRYSKKSYIQQYSSNLLTSYLKANRGGDPNLFRTKSEVPLGRFKNDFLTLPVGNVNKSGTPTSLPLRITNKKSNTRKVLFNIYKFIRISRNISLLQSSKENQILICKGLNTKLQNNYSGFNSLLSFVSSFTYFDSSMNQTYKSSINLNEKFKLLNFSKTDFLNENVPVENDYLQGTSETLYKFLIFNYAAYTCMLKTKTYPLFKSKYFNQTQLLKNSAVFKKETDLFHYSYLAKILFGCNILYNFNSNFSKVNLIRLNIKKNLNHFKNTYLQNEYIKNLQLLLKQLVTLVNQKSQQNFKGFLILTKVLSFRTFLSKYFLKTTPFPSGTMKKYTINSQLANLFLKKFTKHLITYTQILNNIYTQSGSESSLSLSSQNTNNIKNLLSIKQKLKQKINQRKIWQKFKIFIKFFSEYQIKNSISTPLKITSSAPQANSDFLNSPVENAKLLTFINKNYSGRWGLVILRQFQKQKMITKKEYQYSLSTFQQNIKFRIKKVQNLINTLWKNKNLLEIGTGTRLKIFKNLKSVQVDKYNFLFSEIVKQFFKLQEVEYYQKEKKNLPSTTLINLLDSIKLTKGSNQELSPRDFKNLILLLKKTLKRFWKLNQLRIQKIINKQQYKQIKQKILNFYIQKESRIFNQSLQSSKIKYKKQSTKKLQTNVKIDKQTQSSQILFNIISQLPPRIKTRQQKLNYYLGKLWSKLSSDQNLIKRIEPQLKKFVEKRYGPPLPIPPHLSLRKWKINKTNASTKKKYLILPVGVVHDLASRKSVGIPILERFIVEYYSRK</sequence>
<keyword evidence="4 7" id="KW-0689">Ribosomal protein</keyword>
<keyword evidence="12" id="KW-0934">Plastid</keyword>
<dbReference type="PANTHER" id="PTHR11831:SF4">
    <property type="entry name" value="SMALL RIBOSOMAL SUBUNIT PROTEIN US4M"/>
    <property type="match status" value="1"/>
</dbReference>
<protein>
    <recommendedName>
        <fullName evidence="6 7">Small ribosomal subunit protein uS4c</fullName>
    </recommendedName>
</protein>
<dbReference type="GO" id="GO:0042274">
    <property type="term" value="P:ribosomal small subunit biogenesis"/>
    <property type="evidence" value="ECO:0007669"/>
    <property type="project" value="TreeGrafter"/>
</dbReference>
<evidence type="ECO:0000256" key="2">
    <source>
        <dbReference type="ARBA" id="ARBA00022730"/>
    </source>
</evidence>
<dbReference type="InterPro" id="IPR005709">
    <property type="entry name" value="Ribosomal_uS4_bac-type"/>
</dbReference>
<dbReference type="Pfam" id="PF01479">
    <property type="entry name" value="S4"/>
    <property type="match status" value="1"/>
</dbReference>
<evidence type="ECO:0000313" key="12">
    <source>
        <dbReference type="EMBL" id="ANB40233.1"/>
    </source>
</evidence>
<dbReference type="GO" id="GO:0006412">
    <property type="term" value="P:translation"/>
    <property type="evidence" value="ECO:0007669"/>
    <property type="project" value="UniProtKB-UniRule"/>
</dbReference>
<dbReference type="PROSITE" id="PS00632">
    <property type="entry name" value="RIBOSOMAL_S4"/>
    <property type="match status" value="1"/>
</dbReference>
<evidence type="ECO:0000256" key="7">
    <source>
        <dbReference type="HAMAP-Rule" id="MF_01306"/>
    </source>
</evidence>
<dbReference type="NCBIfam" id="NF003717">
    <property type="entry name" value="PRK05327.1"/>
    <property type="match status" value="1"/>
</dbReference>
<evidence type="ECO:0000256" key="8">
    <source>
        <dbReference type="RuleBase" id="RU003699"/>
    </source>
</evidence>
<keyword evidence="3 7" id="KW-0694">RNA-binding</keyword>
<feature type="compositionally biased region" description="Polar residues" evidence="9">
    <location>
        <begin position="470"/>
        <end position="480"/>
    </location>
</feature>
<comment type="function">
    <text evidence="7">With S5 and S12 plays an important role in translational accuracy.</text>
</comment>
<keyword evidence="2 7" id="KW-0699">rRNA-binding</keyword>
<dbReference type="GO" id="GO:0009507">
    <property type="term" value="C:chloroplast"/>
    <property type="evidence" value="ECO:0007669"/>
    <property type="project" value="UniProtKB-SubCell"/>
</dbReference>
<gene>
    <name evidence="7 12" type="primary">rps4</name>
    <name evidence="12" type="ORF">AM597_54</name>
</gene>
<evidence type="ECO:0000256" key="4">
    <source>
        <dbReference type="ARBA" id="ARBA00022980"/>
    </source>
</evidence>
<dbReference type="GO" id="GO:0003735">
    <property type="term" value="F:structural constituent of ribosome"/>
    <property type="evidence" value="ECO:0007669"/>
    <property type="project" value="InterPro"/>
</dbReference>
<dbReference type="SMART" id="SM00363">
    <property type="entry name" value="S4"/>
    <property type="match status" value="1"/>
</dbReference>
<dbReference type="SUPFAM" id="SSF55174">
    <property type="entry name" value="Alpha-L RNA-binding motif"/>
    <property type="match status" value="1"/>
</dbReference>
<evidence type="ECO:0000256" key="9">
    <source>
        <dbReference type="SAM" id="MobiDB-lite"/>
    </source>
</evidence>
<dbReference type="FunFam" id="3.10.290.10:FF:000001">
    <property type="entry name" value="30S ribosomal protein S4"/>
    <property type="match status" value="1"/>
</dbReference>
<evidence type="ECO:0000259" key="10">
    <source>
        <dbReference type="SMART" id="SM00363"/>
    </source>
</evidence>
<dbReference type="InterPro" id="IPR036986">
    <property type="entry name" value="S4_RNA-bd_sf"/>
</dbReference>
<organism evidence="12">
    <name type="scientific">Koshicola spirodelophila</name>
    <dbReference type="NCBI Taxonomy" id="1707787"/>
    <lineage>
        <taxon>Eukaryota</taxon>
        <taxon>Viridiplantae</taxon>
        <taxon>Chlorophyta</taxon>
        <taxon>core chlorophytes</taxon>
        <taxon>Chlorophyceae</taxon>
        <taxon>OCC clade</taxon>
        <taxon>Chaetopeltidales</taxon>
        <taxon>Chaetopeltidaceae</taxon>
        <taxon>Koshicola</taxon>
    </lineage>
</organism>
<dbReference type="CDD" id="cd00165">
    <property type="entry name" value="S4"/>
    <property type="match status" value="1"/>
</dbReference>
<proteinExistence type="inferred from homology"/>
<name>A0A160E6W0_9CHLO</name>
<dbReference type="Pfam" id="PF00163">
    <property type="entry name" value="Ribosomal_S4"/>
    <property type="match status" value="1"/>
</dbReference>
<feature type="domain" description="Small ribosomal subunit protein uS4 N-terminal" evidence="11">
    <location>
        <begin position="3"/>
        <end position="110"/>
    </location>
</feature>
<dbReference type="PANTHER" id="PTHR11831">
    <property type="entry name" value="30S 40S RIBOSOMAL PROTEIN"/>
    <property type="match status" value="1"/>
</dbReference>
<comment type="subcellular location">
    <subcellularLocation>
        <location evidence="7">Plastid</location>
        <location evidence="7">Chloroplast</location>
    </subcellularLocation>
</comment>
<dbReference type="Gene3D" id="1.10.1050.10">
    <property type="entry name" value="Ribosomal Protein S4 Delta 41, Chain A, domain 1"/>
    <property type="match status" value="1"/>
</dbReference>
<evidence type="ECO:0000259" key="11">
    <source>
        <dbReference type="SMART" id="SM01390"/>
    </source>
</evidence>
<evidence type="ECO:0000256" key="3">
    <source>
        <dbReference type="ARBA" id="ARBA00022884"/>
    </source>
</evidence>
<feature type="domain" description="RNA-binding S4" evidence="10">
    <location>
        <begin position="111"/>
        <end position="175"/>
    </location>
</feature>
<feature type="region of interest" description="Disordered" evidence="9">
    <location>
        <begin position="467"/>
        <end position="487"/>
    </location>
</feature>
<dbReference type="GO" id="GO:0015935">
    <property type="term" value="C:small ribosomal subunit"/>
    <property type="evidence" value="ECO:0007669"/>
    <property type="project" value="InterPro"/>
</dbReference>
<evidence type="ECO:0000256" key="1">
    <source>
        <dbReference type="ARBA" id="ARBA00007465"/>
    </source>
</evidence>
<comment type="subunit">
    <text evidence="7">Part of the 30S ribosomal subunit. Contacts protein S5. The interaction surface between S4 and S5 is involved in control of translational fidelity.</text>
</comment>
<dbReference type="EMBL" id="KT713392">
    <property type="protein sequence ID" value="ANB40233.1"/>
    <property type="molecule type" value="Genomic_DNA"/>
</dbReference>
<dbReference type="Gene3D" id="3.10.290.10">
    <property type="entry name" value="RNA-binding S4 domain"/>
    <property type="match status" value="1"/>
</dbReference>
<dbReference type="HAMAP" id="MF_01306_B">
    <property type="entry name" value="Ribosomal_uS4_B"/>
    <property type="match status" value="1"/>
</dbReference>
<dbReference type="PROSITE" id="PS50889">
    <property type="entry name" value="S4"/>
    <property type="match status" value="1"/>
</dbReference>
<comment type="similarity">
    <text evidence="1 7 8">Belongs to the universal ribosomal protein uS4 family.</text>
</comment>
<comment type="function">
    <text evidence="7">One of the primary rRNA binding proteins, it binds directly to 16S rRNA where it nucleates assembly of the body of the 30S subunit.</text>
</comment>
<geneLocation type="chloroplast" evidence="12"/>
<dbReference type="InterPro" id="IPR002942">
    <property type="entry name" value="S4_RNA-bd"/>
</dbReference>
<dbReference type="InterPro" id="IPR001912">
    <property type="entry name" value="Ribosomal_uS4_N"/>
</dbReference>
<evidence type="ECO:0000256" key="5">
    <source>
        <dbReference type="ARBA" id="ARBA00023274"/>
    </source>
</evidence>
<dbReference type="InterPro" id="IPR022801">
    <property type="entry name" value="Ribosomal_uS4"/>
</dbReference>